<dbReference type="InterPro" id="IPR002018">
    <property type="entry name" value="CarbesteraseB"/>
</dbReference>
<dbReference type="Gene3D" id="3.40.50.1820">
    <property type="entry name" value="alpha/beta hydrolase"/>
    <property type="match status" value="1"/>
</dbReference>
<dbReference type="InterPro" id="IPR019826">
    <property type="entry name" value="Carboxylesterase_B_AS"/>
</dbReference>
<dbReference type="EMBL" id="JAACJL010000044">
    <property type="protein sequence ID" value="KAF4614675.1"/>
    <property type="molecule type" value="Genomic_DNA"/>
</dbReference>
<dbReference type="InterPro" id="IPR019819">
    <property type="entry name" value="Carboxylesterase_B_CS"/>
</dbReference>
<evidence type="ECO:0000256" key="1">
    <source>
        <dbReference type="ARBA" id="ARBA00005964"/>
    </source>
</evidence>
<accession>A0A8H4QNX9</accession>
<dbReference type="AlphaFoldDB" id="A0A8H4QNX9"/>
<dbReference type="GO" id="GO:0052689">
    <property type="term" value="F:carboxylic ester hydrolase activity"/>
    <property type="evidence" value="ECO:0007669"/>
    <property type="project" value="TreeGrafter"/>
</dbReference>
<gene>
    <name evidence="5" type="ORF">D9613_002553</name>
</gene>
<evidence type="ECO:0000313" key="6">
    <source>
        <dbReference type="Proteomes" id="UP000521872"/>
    </source>
</evidence>
<keyword evidence="3" id="KW-0732">Signal</keyword>
<dbReference type="PROSITE" id="PS00122">
    <property type="entry name" value="CARBOXYLESTERASE_B_1"/>
    <property type="match status" value="1"/>
</dbReference>
<dbReference type="Proteomes" id="UP000521872">
    <property type="component" value="Unassembled WGS sequence"/>
</dbReference>
<protein>
    <recommendedName>
        <fullName evidence="3">Carboxylic ester hydrolase</fullName>
        <ecNumber evidence="3">3.1.1.-</ecNumber>
    </recommendedName>
</protein>
<comment type="similarity">
    <text evidence="1 3">Belongs to the type-B carboxylesterase/lipase family.</text>
</comment>
<feature type="signal peptide" evidence="3">
    <location>
        <begin position="1"/>
        <end position="21"/>
    </location>
</feature>
<evidence type="ECO:0000313" key="5">
    <source>
        <dbReference type="EMBL" id="KAF4614675.1"/>
    </source>
</evidence>
<organism evidence="5 6">
    <name type="scientific">Agrocybe pediades</name>
    <dbReference type="NCBI Taxonomy" id="84607"/>
    <lineage>
        <taxon>Eukaryota</taxon>
        <taxon>Fungi</taxon>
        <taxon>Dikarya</taxon>
        <taxon>Basidiomycota</taxon>
        <taxon>Agaricomycotina</taxon>
        <taxon>Agaricomycetes</taxon>
        <taxon>Agaricomycetidae</taxon>
        <taxon>Agaricales</taxon>
        <taxon>Agaricineae</taxon>
        <taxon>Strophariaceae</taxon>
        <taxon>Agrocybe</taxon>
    </lineage>
</organism>
<dbReference type="InterPro" id="IPR050654">
    <property type="entry name" value="AChE-related_enzymes"/>
</dbReference>
<keyword evidence="2 3" id="KW-0378">Hydrolase</keyword>
<reference evidence="5 6" key="1">
    <citation type="submission" date="2019-12" db="EMBL/GenBank/DDBJ databases">
        <authorList>
            <person name="Floudas D."/>
            <person name="Bentzer J."/>
            <person name="Ahren D."/>
            <person name="Johansson T."/>
            <person name="Persson P."/>
            <person name="Tunlid A."/>
        </authorList>
    </citation>
    <scope>NUCLEOTIDE SEQUENCE [LARGE SCALE GENOMIC DNA]</scope>
    <source>
        <strain evidence="5 6">CBS 102.39</strain>
    </source>
</reference>
<evidence type="ECO:0000256" key="2">
    <source>
        <dbReference type="ARBA" id="ARBA00022801"/>
    </source>
</evidence>
<dbReference type="Pfam" id="PF00135">
    <property type="entry name" value="COesterase"/>
    <property type="match status" value="2"/>
</dbReference>
<feature type="chain" id="PRO_5034371422" description="Carboxylic ester hydrolase" evidence="3">
    <location>
        <begin position="22"/>
        <end position="525"/>
    </location>
</feature>
<dbReference type="PROSITE" id="PS00941">
    <property type="entry name" value="CARBOXYLESTERASE_B_2"/>
    <property type="match status" value="1"/>
</dbReference>
<evidence type="ECO:0000259" key="4">
    <source>
        <dbReference type="Pfam" id="PF00135"/>
    </source>
</evidence>
<comment type="caution">
    <text evidence="5">The sequence shown here is derived from an EMBL/GenBank/DDBJ whole genome shotgun (WGS) entry which is preliminary data.</text>
</comment>
<evidence type="ECO:0000256" key="3">
    <source>
        <dbReference type="RuleBase" id="RU361235"/>
    </source>
</evidence>
<dbReference type="InterPro" id="IPR029058">
    <property type="entry name" value="AB_hydrolase_fold"/>
</dbReference>
<name>A0A8H4QNX9_9AGAR</name>
<feature type="domain" description="Carboxylesterase type B" evidence="4">
    <location>
        <begin position="31"/>
        <end position="348"/>
    </location>
</feature>
<dbReference type="SUPFAM" id="SSF53474">
    <property type="entry name" value="alpha/beta-Hydrolases"/>
    <property type="match status" value="1"/>
</dbReference>
<feature type="domain" description="Carboxylesterase type B" evidence="4">
    <location>
        <begin position="366"/>
        <end position="482"/>
    </location>
</feature>
<sequence length="525" mass="55515">MKSGAFTLFVCLATIFGNGVATTTPANPGITVTTQEGPVSGQLVLPTVRQFLGIPYASAGRWEAPVKPAQRNSTFQATSYSNGCLQLKTPGQIEFLQLLGGQGIDIPEGEDCLTVNIWAPSTSRQQNTAVLIWIHGGGAQIGSSHLPIYNGSNLVRDHDDIILVTFNYRLNLFGQPNAPQLASTTASQNFGYLDQTAAIQWVHDNIAAFGGDPNRITLFGQSGGGVAGDAYAFVHPNDTIVKGIIQQSGNVASFSQPTFANPSVDAATWNALASAVGCGTTADAAQLTCMKAVPAQTLESTAISNNFNFQVIVDDIYVFSDYPQRTAAGNFLKVPILAGSALNDGDLLTVAPQLTATGITVPFATQLMGDIFTELGFTCPAGASLQGRLAANVPAWRYQYQAMFANLSPRQDLRAFHASEIPLVFGTFSTIKFAPPSQDEIGLSRYMQSAWVAFARDPVHGLTNFGWPVYNPTTASTAQLGNIQNITGTVFTQGALLDLLCTPTALGAFQSFVGTLTGLLTPPSS</sequence>
<dbReference type="PANTHER" id="PTHR43918:SF4">
    <property type="entry name" value="CARBOXYLIC ESTER HYDROLASE"/>
    <property type="match status" value="1"/>
</dbReference>
<dbReference type="PANTHER" id="PTHR43918">
    <property type="entry name" value="ACETYLCHOLINESTERASE"/>
    <property type="match status" value="1"/>
</dbReference>
<keyword evidence="6" id="KW-1185">Reference proteome</keyword>
<proteinExistence type="inferred from homology"/>
<dbReference type="EC" id="3.1.1.-" evidence="3"/>